<dbReference type="InterPro" id="IPR009051">
    <property type="entry name" value="Helical_ferredxn"/>
</dbReference>
<evidence type="ECO:0000256" key="1">
    <source>
        <dbReference type="ARBA" id="ARBA00022485"/>
    </source>
</evidence>
<dbReference type="RefSeq" id="WP_179236351.1">
    <property type="nucleotide sequence ID" value="NZ_JACBNQ010000001.1"/>
</dbReference>
<evidence type="ECO:0000256" key="4">
    <source>
        <dbReference type="ARBA" id="ARBA00023002"/>
    </source>
</evidence>
<evidence type="ECO:0000256" key="3">
    <source>
        <dbReference type="ARBA" id="ARBA00022737"/>
    </source>
</evidence>
<dbReference type="Gene3D" id="1.10.1060.10">
    <property type="entry name" value="Alpha-helical ferredoxin"/>
    <property type="match status" value="1"/>
</dbReference>
<dbReference type="SUPFAM" id="SSF54862">
    <property type="entry name" value="4Fe-4S ferredoxins"/>
    <property type="match status" value="1"/>
</dbReference>
<dbReference type="InterPro" id="IPR036188">
    <property type="entry name" value="FAD/NAD-bd_sf"/>
</dbReference>
<evidence type="ECO:0000256" key="5">
    <source>
        <dbReference type="ARBA" id="ARBA00023004"/>
    </source>
</evidence>
<feature type="domain" description="4Fe-4S Mo/W bis-MGD-type" evidence="9">
    <location>
        <begin position="682"/>
        <end position="735"/>
    </location>
</feature>
<dbReference type="PROSITE" id="PS51085">
    <property type="entry name" value="2FE2S_FER_2"/>
    <property type="match status" value="1"/>
</dbReference>
<evidence type="ECO:0000259" key="9">
    <source>
        <dbReference type="PROSITE" id="PS51669"/>
    </source>
</evidence>
<dbReference type="SUPFAM" id="SSF53706">
    <property type="entry name" value="Formate dehydrogenase/DMSO reductase, domains 1-3"/>
    <property type="match status" value="1"/>
</dbReference>
<dbReference type="InterPro" id="IPR036010">
    <property type="entry name" value="2Fe-2S_ferredoxin-like_sf"/>
</dbReference>
<dbReference type="SUPFAM" id="SSF46548">
    <property type="entry name" value="alpha-helical ferredoxin"/>
    <property type="match status" value="1"/>
</dbReference>
<evidence type="ECO:0000259" key="8">
    <source>
        <dbReference type="PROSITE" id="PS51379"/>
    </source>
</evidence>
<dbReference type="Pfam" id="PF14691">
    <property type="entry name" value="Fer4_20"/>
    <property type="match status" value="1"/>
</dbReference>
<feature type="domain" description="4Fe-4S ferredoxin-type" evidence="8">
    <location>
        <begin position="644"/>
        <end position="674"/>
    </location>
</feature>
<protein>
    <submittedName>
        <fullName evidence="10">FAD-dependent oxidoreductase</fullName>
    </submittedName>
</protein>
<dbReference type="InterPro" id="IPR023753">
    <property type="entry name" value="FAD/NAD-binding_dom"/>
</dbReference>
<dbReference type="InterPro" id="IPR042204">
    <property type="entry name" value="2Fe-2S-bd_N"/>
</dbReference>
<dbReference type="InterPro" id="IPR006963">
    <property type="entry name" value="Mopterin_OxRdtase_4Fe-4S_dom"/>
</dbReference>
<dbReference type="PRINTS" id="PR00419">
    <property type="entry name" value="ADXRDTASE"/>
</dbReference>
<dbReference type="Gene3D" id="3.40.228.10">
    <property type="entry name" value="Dimethylsulfoxide Reductase, domain 2"/>
    <property type="match status" value="1"/>
</dbReference>
<dbReference type="Pfam" id="PF13510">
    <property type="entry name" value="Fer2_4"/>
    <property type="match status" value="1"/>
</dbReference>
<dbReference type="Gene3D" id="3.40.50.740">
    <property type="match status" value="2"/>
</dbReference>
<sequence length="1149" mass="126031">MSLVKLNINGIEISAEQGKTVLQAALENNIEIPHLCFDERLEVYAGCGLCLIEIEGQPKTARACATPVADGLVVRSDTPKVVEARNTALNLLVSQHIGDCKPPCTLNCPAETDVQGYVGLVANKQPLESLKLIKQRLPLPACIGRVCPHPCEKACRRQHVEESVSIACIKTYAADYDLNSEKQYIPSLKPSTGKKVAVVGAGPAGLSAAYFLLREGHGVEIFEAMPKPGGMLRYGIPEYRLPKDVVDAEVAIIEEMGAKINYGVKIGDDMSLEYLQNNFDAVFLGIGAWKSSPMRCEGENIDGVLGGIDFLINVAENKPVKIGKKVIVVGGGNTAMDVARTSIRLGAEEVRVVYRRTESEMPAEKIEIKEAKEEGVIFSFLSAPVSVEGGDKVTGLRCEKMVLGEKDASGRQKPEPTGEFVTFEADTIIAAIGQEVDCGNINVAQGKKKNIQINEETFETNLRGVFAGGDAATGPKIAIEAIAQALHACEAINGYLNGEIIPYNKLPLVYTEVTKEDYKDRETVPRVQHRTVEAELRKVNFQPILPTMTEEEAVREGQRCLECGCKDYFECELVDYIKKYEIDTVKYHAEDEKRQKETDHPFISQNVDKCVLCGLCVRTCNEVVGANALGFVERGNATFVAPAFEQELKLTECISCGQCIDVCPTGAWLDRRGNIKEIPLNLVQTKSVCSYCSVGCDIVYEHKDNIIYQASSPKENEIPLCGKGKFGIEHINNDNRLLSAKAMIKGRQEETALNVALFETAKRLRSIQNMYGEDRVAFVVSPKLTNEELLTVKSIVKELDSHYKGSFTIDEEPGIERVLGKNQSTIDFEQLDAADLIVSVGQLYEHHPSMGMKLRRLSDSRSIVSCSTESTKTDKWAAKATVNNYEVFFAGVLKALIEKGAIKAELLNKYPNGDTLLNAVKDIEVSQSADMVAEGIKKAKKPIIIADSNTVDNKALKVLANITLLLGNDNKPHRGFIVLKAKSNSQGAWDIGFKTPGEEIREAIIDGNVKGLVVIGEDILSNDKELKEAVNNLKFFAAFDIMENETTAAAEYVLPLNSLAESEGTVVSADGTVKNVVEAFKPLTGMSNAEMFKTIAELLNAEPAEKCKKVYETELYVPTFDNKEKEYKIFDTVERAYLANLRANCVNAK</sequence>
<evidence type="ECO:0000259" key="7">
    <source>
        <dbReference type="PROSITE" id="PS51085"/>
    </source>
</evidence>
<feature type="domain" description="2Fe-2S ferredoxin-type" evidence="7">
    <location>
        <begin position="2"/>
        <end position="80"/>
    </location>
</feature>
<dbReference type="GO" id="GO:0016491">
    <property type="term" value="F:oxidoreductase activity"/>
    <property type="evidence" value="ECO:0007669"/>
    <property type="project" value="UniProtKB-KW"/>
</dbReference>
<name>A0A974GUU9_SEDHY</name>
<keyword evidence="11" id="KW-1185">Reference proteome</keyword>
<dbReference type="AlphaFoldDB" id="A0A974GUU9"/>
<comment type="caution">
    <text evidence="10">The sequence shown here is derived from an EMBL/GenBank/DDBJ whole genome shotgun (WGS) entry which is preliminary data.</text>
</comment>
<dbReference type="PROSITE" id="PS00198">
    <property type="entry name" value="4FE4S_FER_1"/>
    <property type="match status" value="1"/>
</dbReference>
<dbReference type="InterPro" id="IPR054351">
    <property type="entry name" value="NADH_UbQ_OxRdtase_ferredoxin"/>
</dbReference>
<dbReference type="InterPro" id="IPR017896">
    <property type="entry name" value="4Fe4S_Fe-S-bd"/>
</dbReference>
<dbReference type="SUPFAM" id="SSF51971">
    <property type="entry name" value="Nucleotide-binding domain"/>
    <property type="match status" value="1"/>
</dbReference>
<dbReference type="Pfam" id="PF00384">
    <property type="entry name" value="Molybdopterin"/>
    <property type="match status" value="1"/>
</dbReference>
<dbReference type="Proteomes" id="UP000611629">
    <property type="component" value="Unassembled WGS sequence"/>
</dbReference>
<proteinExistence type="predicted"/>
<feature type="domain" description="4Fe-4S ferredoxin-type" evidence="8">
    <location>
        <begin position="601"/>
        <end position="634"/>
    </location>
</feature>
<dbReference type="InterPro" id="IPR028261">
    <property type="entry name" value="DPD_II"/>
</dbReference>
<evidence type="ECO:0000313" key="10">
    <source>
        <dbReference type="EMBL" id="NYB72667.1"/>
    </source>
</evidence>
<dbReference type="CDD" id="cd00207">
    <property type="entry name" value="fer2"/>
    <property type="match status" value="1"/>
</dbReference>
<dbReference type="Pfam" id="PF04879">
    <property type="entry name" value="Molybdop_Fe4S4"/>
    <property type="match status" value="1"/>
</dbReference>
<dbReference type="EMBL" id="JACBNQ010000001">
    <property type="protein sequence ID" value="NYB72667.1"/>
    <property type="molecule type" value="Genomic_DNA"/>
</dbReference>
<dbReference type="InterPro" id="IPR006656">
    <property type="entry name" value="Mopterin_OxRdtase"/>
</dbReference>
<dbReference type="GO" id="GO:0051539">
    <property type="term" value="F:4 iron, 4 sulfur cluster binding"/>
    <property type="evidence" value="ECO:0007669"/>
    <property type="project" value="UniProtKB-KW"/>
</dbReference>
<dbReference type="Pfam" id="PF07992">
    <property type="entry name" value="Pyr_redox_2"/>
    <property type="match status" value="1"/>
</dbReference>
<dbReference type="PANTHER" id="PTHR42783">
    <property type="entry name" value="GLUTAMATE SYNTHASE [NADPH] SMALL CHAIN"/>
    <property type="match status" value="1"/>
</dbReference>
<keyword evidence="4" id="KW-0560">Oxidoreductase</keyword>
<dbReference type="Gene3D" id="2.20.25.90">
    <property type="entry name" value="ADC-like domains"/>
    <property type="match status" value="1"/>
</dbReference>
<gene>
    <name evidence="10" type="ORF">HZF24_00775</name>
</gene>
<dbReference type="Gene3D" id="3.30.70.20">
    <property type="match status" value="1"/>
</dbReference>
<evidence type="ECO:0000313" key="11">
    <source>
        <dbReference type="Proteomes" id="UP000611629"/>
    </source>
</evidence>
<evidence type="ECO:0000256" key="6">
    <source>
        <dbReference type="ARBA" id="ARBA00023014"/>
    </source>
</evidence>
<keyword evidence="6" id="KW-0411">Iron-sulfur</keyword>
<dbReference type="InterPro" id="IPR017900">
    <property type="entry name" value="4Fe4S_Fe_S_CS"/>
</dbReference>
<keyword evidence="5" id="KW-0408">Iron</keyword>
<dbReference type="FunFam" id="3.30.70.20:FF:000035">
    <property type="entry name" value="Iron hydrogenase 1"/>
    <property type="match status" value="1"/>
</dbReference>
<keyword evidence="3" id="KW-0677">Repeat</keyword>
<dbReference type="PANTHER" id="PTHR42783:SF3">
    <property type="entry name" value="GLUTAMATE SYNTHASE [NADPH] SMALL CHAIN-RELATED"/>
    <property type="match status" value="1"/>
</dbReference>
<reference evidence="10" key="1">
    <citation type="submission" date="2020-07" db="EMBL/GenBank/DDBJ databases">
        <title>Genomic analysis of a strain of Sedimentibacter Hydroxybenzoicus DSM7310.</title>
        <authorList>
            <person name="Ma S."/>
        </authorList>
    </citation>
    <scope>NUCLEOTIDE SEQUENCE</scope>
    <source>
        <strain evidence="10">DSM 7310</strain>
    </source>
</reference>
<dbReference type="GO" id="GO:0046872">
    <property type="term" value="F:metal ion binding"/>
    <property type="evidence" value="ECO:0007669"/>
    <property type="project" value="UniProtKB-KW"/>
</dbReference>
<dbReference type="PROSITE" id="PS51379">
    <property type="entry name" value="4FE4S_FER_2"/>
    <property type="match status" value="2"/>
</dbReference>
<dbReference type="Pfam" id="PF22117">
    <property type="entry name" value="Fer4_Nqo3"/>
    <property type="match status" value="1"/>
</dbReference>
<keyword evidence="2" id="KW-0479">Metal-binding</keyword>
<accession>A0A974GUU9</accession>
<dbReference type="SUPFAM" id="SSF54292">
    <property type="entry name" value="2Fe-2S ferredoxin-like"/>
    <property type="match status" value="1"/>
</dbReference>
<keyword evidence="1" id="KW-0004">4Fe-4S</keyword>
<dbReference type="Gene3D" id="3.50.50.60">
    <property type="entry name" value="FAD/NAD(P)-binding domain"/>
    <property type="match status" value="3"/>
</dbReference>
<evidence type="ECO:0000256" key="2">
    <source>
        <dbReference type="ARBA" id="ARBA00022723"/>
    </source>
</evidence>
<dbReference type="PROSITE" id="PS51669">
    <property type="entry name" value="4FE4S_MOW_BIS_MGD"/>
    <property type="match status" value="1"/>
</dbReference>
<dbReference type="InterPro" id="IPR001041">
    <property type="entry name" value="2Fe-2S_ferredoxin-type"/>
</dbReference>
<dbReference type="SMART" id="SM00926">
    <property type="entry name" value="Molybdop_Fe4S4"/>
    <property type="match status" value="1"/>
</dbReference>
<dbReference type="Gene3D" id="3.10.20.440">
    <property type="entry name" value="2Fe-2S iron-sulphur cluster binding domain, sarcosine oxidase, alpha subunit, N-terminal domain"/>
    <property type="match status" value="1"/>
</dbReference>
<organism evidence="10 11">
    <name type="scientific">Sedimentibacter hydroxybenzoicus DSM 7310</name>
    <dbReference type="NCBI Taxonomy" id="1123245"/>
    <lineage>
        <taxon>Bacteria</taxon>
        <taxon>Bacillati</taxon>
        <taxon>Bacillota</taxon>
        <taxon>Tissierellia</taxon>
        <taxon>Sedimentibacter</taxon>
    </lineage>
</organism>